<evidence type="ECO:0000313" key="4">
    <source>
        <dbReference type="Proteomes" id="UP001387100"/>
    </source>
</evidence>
<accession>A0ABU8RMG3</accession>
<dbReference type="Proteomes" id="UP001387100">
    <property type="component" value="Unassembled WGS sequence"/>
</dbReference>
<comment type="similarity">
    <text evidence="1">Belongs to the short-chain dehydrogenases/reductases (SDR) family.</text>
</comment>
<gene>
    <name evidence="3" type="ORF">WDZ17_13375</name>
</gene>
<keyword evidence="2" id="KW-0560">Oxidoreductase</keyword>
<dbReference type="NCBIfam" id="NF004846">
    <property type="entry name" value="PRK06197.1"/>
    <property type="match status" value="1"/>
</dbReference>
<dbReference type="InterPro" id="IPR036291">
    <property type="entry name" value="NAD(P)-bd_dom_sf"/>
</dbReference>
<evidence type="ECO:0000256" key="2">
    <source>
        <dbReference type="ARBA" id="ARBA00023002"/>
    </source>
</evidence>
<keyword evidence="4" id="KW-1185">Reference proteome</keyword>
<dbReference type="PANTHER" id="PTHR24320">
    <property type="entry name" value="RETINOL DEHYDROGENASE"/>
    <property type="match status" value="1"/>
</dbReference>
<sequence>MGWSEQDVPDQRGRTALVTGANSGLGLNVSRALAQHGARVLMGARDPERGRAAVERVRRAAPGADVELLEVDLASLASVRAAAEEVRRRTDDRLDLLFANAGVMAVPRGETEDGFERQLGTNHLGHFALVGKVMPALRAAPAARVVSTSSGAHRSGRMAFDDLMGREHYSRWGAYGQSKLANLLFTSELQRRLQAAGSDVLAVAGHPGYAATGLQSGATAGVPVPGLRALMGLANRLLAQSDADGALPLLRAGTDPGARGDEYYGPDGRGEMRGAPVLVGRSERARDDAAARRLWAESEKLTGVTYDLTRAA</sequence>
<dbReference type="InterPro" id="IPR002347">
    <property type="entry name" value="SDR_fam"/>
</dbReference>
<protein>
    <submittedName>
        <fullName evidence="3">Oxidoreductase</fullName>
    </submittedName>
</protein>
<dbReference type="RefSeq" id="WP_339575667.1">
    <property type="nucleotide sequence ID" value="NZ_JBBIAA010000019.1"/>
</dbReference>
<name>A0ABU8RMG3_9ACTN</name>
<dbReference type="SUPFAM" id="SSF51735">
    <property type="entry name" value="NAD(P)-binding Rossmann-fold domains"/>
    <property type="match status" value="1"/>
</dbReference>
<evidence type="ECO:0000313" key="3">
    <source>
        <dbReference type="EMBL" id="MEJ5946283.1"/>
    </source>
</evidence>
<dbReference type="PRINTS" id="PR00081">
    <property type="entry name" value="GDHRDH"/>
</dbReference>
<dbReference type="EMBL" id="JBBIAA010000019">
    <property type="protein sequence ID" value="MEJ5946283.1"/>
    <property type="molecule type" value="Genomic_DNA"/>
</dbReference>
<reference evidence="3 4" key="1">
    <citation type="journal article" date="2017" name="Int. J. Syst. Evol. Microbiol.">
        <title>Pseudokineococcus basanitobsidens sp. nov., isolated from volcanic rock.</title>
        <authorList>
            <person name="Lee D.W."/>
            <person name="Park M.Y."/>
            <person name="Kim J.J."/>
            <person name="Kim B.S."/>
        </authorList>
    </citation>
    <scope>NUCLEOTIDE SEQUENCE [LARGE SCALE GENOMIC DNA]</scope>
    <source>
        <strain evidence="3 4">DSM 103726</strain>
    </source>
</reference>
<proteinExistence type="inferred from homology"/>
<dbReference type="Gene3D" id="3.40.50.720">
    <property type="entry name" value="NAD(P)-binding Rossmann-like Domain"/>
    <property type="match status" value="1"/>
</dbReference>
<dbReference type="PANTHER" id="PTHR24320:SF148">
    <property type="entry name" value="NAD(P)-BINDING ROSSMANN-FOLD SUPERFAMILY PROTEIN"/>
    <property type="match status" value="1"/>
</dbReference>
<dbReference type="NCBIfam" id="NF004513">
    <property type="entry name" value="PRK05854.1"/>
    <property type="match status" value="1"/>
</dbReference>
<dbReference type="Pfam" id="PF00106">
    <property type="entry name" value="adh_short"/>
    <property type="match status" value="1"/>
</dbReference>
<evidence type="ECO:0000256" key="1">
    <source>
        <dbReference type="ARBA" id="ARBA00006484"/>
    </source>
</evidence>
<comment type="caution">
    <text evidence="3">The sequence shown here is derived from an EMBL/GenBank/DDBJ whole genome shotgun (WGS) entry which is preliminary data.</text>
</comment>
<organism evidence="3 4">
    <name type="scientific">Pseudokineococcus basanitobsidens</name>
    <dbReference type="NCBI Taxonomy" id="1926649"/>
    <lineage>
        <taxon>Bacteria</taxon>
        <taxon>Bacillati</taxon>
        <taxon>Actinomycetota</taxon>
        <taxon>Actinomycetes</taxon>
        <taxon>Kineosporiales</taxon>
        <taxon>Kineosporiaceae</taxon>
        <taxon>Pseudokineococcus</taxon>
    </lineage>
</organism>